<evidence type="ECO:0000313" key="2">
    <source>
        <dbReference type="Proteomes" id="UP000790709"/>
    </source>
</evidence>
<gene>
    <name evidence="1" type="ORF">BV22DRAFT_505902</name>
</gene>
<organism evidence="1 2">
    <name type="scientific">Leucogyrophana mollusca</name>
    <dbReference type="NCBI Taxonomy" id="85980"/>
    <lineage>
        <taxon>Eukaryota</taxon>
        <taxon>Fungi</taxon>
        <taxon>Dikarya</taxon>
        <taxon>Basidiomycota</taxon>
        <taxon>Agaricomycotina</taxon>
        <taxon>Agaricomycetes</taxon>
        <taxon>Agaricomycetidae</taxon>
        <taxon>Boletales</taxon>
        <taxon>Boletales incertae sedis</taxon>
        <taxon>Leucogyrophana</taxon>
    </lineage>
</organism>
<reference evidence="1" key="1">
    <citation type="journal article" date="2021" name="New Phytol.">
        <title>Evolutionary innovations through gain and loss of genes in the ectomycorrhizal Boletales.</title>
        <authorList>
            <person name="Wu G."/>
            <person name="Miyauchi S."/>
            <person name="Morin E."/>
            <person name="Kuo A."/>
            <person name="Drula E."/>
            <person name="Varga T."/>
            <person name="Kohler A."/>
            <person name="Feng B."/>
            <person name="Cao Y."/>
            <person name="Lipzen A."/>
            <person name="Daum C."/>
            <person name="Hundley H."/>
            <person name="Pangilinan J."/>
            <person name="Johnson J."/>
            <person name="Barry K."/>
            <person name="LaButti K."/>
            <person name="Ng V."/>
            <person name="Ahrendt S."/>
            <person name="Min B."/>
            <person name="Choi I.G."/>
            <person name="Park H."/>
            <person name="Plett J.M."/>
            <person name="Magnuson J."/>
            <person name="Spatafora J.W."/>
            <person name="Nagy L.G."/>
            <person name="Henrissat B."/>
            <person name="Grigoriev I.V."/>
            <person name="Yang Z.L."/>
            <person name="Xu J."/>
            <person name="Martin F.M."/>
        </authorList>
    </citation>
    <scope>NUCLEOTIDE SEQUENCE</scope>
    <source>
        <strain evidence="1">KUC20120723A-06</strain>
    </source>
</reference>
<evidence type="ECO:0000313" key="1">
    <source>
        <dbReference type="EMBL" id="KAH7924482.1"/>
    </source>
</evidence>
<proteinExistence type="predicted"/>
<keyword evidence="2" id="KW-1185">Reference proteome</keyword>
<sequence length="337" mass="38692">MFAPDPDLYFSDGNIILAAPTSLGKDEVVFRVHRSVLASHSPVFADMFSPPHPHPDVNDTYDGEALVCLHDDATHVKDLLQTFYQPFSLTLTRYDPDTPDKIRACLLLAKKYQVQSLYDHLVALFRADWPADLKEWDDLEEEVAFRLDQVNSDFSGLREAWDVDNSFPEPASAIQLAHDFDIPEVLPAAYYHLSRLKLTQDRDGWRTQKGQPFSEMTSEEIFIRLRAGERTARWSLVTLQDLRRVILWRESLQDQIPRLEERYRGVVCGNACDAQLRLVLRKIPTGTSDLLAELKEAFSDAKLARREFCASCTADIGERNEIVRENIWSEMKAFFLL</sequence>
<accession>A0ACB8BI61</accession>
<comment type="caution">
    <text evidence="1">The sequence shown here is derived from an EMBL/GenBank/DDBJ whole genome shotgun (WGS) entry which is preliminary data.</text>
</comment>
<dbReference type="EMBL" id="MU266423">
    <property type="protein sequence ID" value="KAH7924482.1"/>
    <property type="molecule type" value="Genomic_DNA"/>
</dbReference>
<name>A0ACB8BI61_9AGAM</name>
<protein>
    <submittedName>
        <fullName evidence="1">Uncharacterized protein</fullName>
    </submittedName>
</protein>
<dbReference type="Proteomes" id="UP000790709">
    <property type="component" value="Unassembled WGS sequence"/>
</dbReference>